<accession>A0A1H0H099</accession>
<dbReference type="AlphaFoldDB" id="A0A1H0H099"/>
<proteinExistence type="predicted"/>
<evidence type="ECO:0000313" key="2">
    <source>
        <dbReference type="Proteomes" id="UP000198793"/>
    </source>
</evidence>
<gene>
    <name evidence="1" type="ORF">SAMN05192530_103449</name>
</gene>
<evidence type="ECO:0000313" key="1">
    <source>
        <dbReference type="EMBL" id="SDO12482.1"/>
    </source>
</evidence>
<dbReference type="RefSeq" id="WP_090672607.1">
    <property type="nucleotide sequence ID" value="NZ_JACIDP010000001.1"/>
</dbReference>
<dbReference type="Proteomes" id="UP000198793">
    <property type="component" value="Unassembled WGS sequence"/>
</dbReference>
<dbReference type="EMBL" id="FNIT01000003">
    <property type="protein sequence ID" value="SDO12482.1"/>
    <property type="molecule type" value="Genomic_DNA"/>
</dbReference>
<name>A0A1H0H099_9HYPH</name>
<organism evidence="1 2">
    <name type="scientific">Aureimonas jatrophae</name>
    <dbReference type="NCBI Taxonomy" id="1166073"/>
    <lineage>
        <taxon>Bacteria</taxon>
        <taxon>Pseudomonadati</taxon>
        <taxon>Pseudomonadota</taxon>
        <taxon>Alphaproteobacteria</taxon>
        <taxon>Hyphomicrobiales</taxon>
        <taxon>Aurantimonadaceae</taxon>
        <taxon>Aureimonas</taxon>
    </lineage>
</organism>
<sequence>MAGKGIAMFPNRGDAAELKDGDWQLSLLNLQDRILQRVARSRSLALSSTRLTAVLDRARSIRAIVFINTNASTAGRKRVRAYGPAISDAPDGELVWQTGSEASDGWEDIYPRERPTAQMQWRDPNFWTGRPDAESLVGSTQSIITIMPQLFFVSRFTVEFGDQSNDDGFLDLGRLFLAGQWQFSLNLKPGVELGFLARSTSARSLGGTLYHSRKRHPRTMRGSWDYLPEPEMLSQLYELFRQAGTDLEVFLVQRPDDVVNRQRLSWLGRMPELPPIARGVSPGRAAGSLTFEEIV</sequence>
<reference evidence="1 2" key="1">
    <citation type="submission" date="2016-10" db="EMBL/GenBank/DDBJ databases">
        <authorList>
            <person name="de Groot N.N."/>
        </authorList>
    </citation>
    <scope>NUCLEOTIDE SEQUENCE [LARGE SCALE GENOMIC DNA]</scope>
    <source>
        <strain evidence="2">L7-484,KACC 16230,DSM 25025</strain>
    </source>
</reference>
<dbReference type="STRING" id="1166073.SAMN05192530_103449"/>
<protein>
    <submittedName>
        <fullName evidence="1">Uncharacterized protein</fullName>
    </submittedName>
</protein>
<keyword evidence="2" id="KW-1185">Reference proteome</keyword>